<name>A0A1F6TEF4_9PROT</name>
<protein>
    <submittedName>
        <fullName evidence="3">TIGR02099 family protein</fullName>
    </submittedName>
</protein>
<proteinExistence type="predicted"/>
<dbReference type="PANTHER" id="PTHR38690:SF1">
    <property type="entry name" value="PROTEASE"/>
    <property type="match status" value="1"/>
</dbReference>
<accession>A0A1F6TEF4</accession>
<dbReference type="AlphaFoldDB" id="A0A1F6TEF4"/>
<dbReference type="EMBL" id="MFST01000117">
    <property type="protein sequence ID" value="OGI43455.1"/>
    <property type="molecule type" value="Genomic_DNA"/>
</dbReference>
<sequence>MRKIRPRRVAVHVRRVSRHTGRWAWYASAATLALLAVLFTAARILLPMVEDRKSDLERYLSRKSAHQVRIEKLDTFWDGMYPGARIQGLHVYTKDQLQPAVSLGELRLSLALLPLLWGKIEIHSLVLVRPSLAFERLADGRFRISGFDPIRLARREGDEKFTVWLFAQDQLAIVDGEMQWFDHRAPAAAGLSLTRVNIALNNDGDRHRLGFSARFPPGVCGAYAPPAAAGIEAGDCSLLFDIRGNPFLGDRWDGEIYLRAGEVNIAALPLIAREKLPPDFRGRFAAQLWSKWKSARPRLVRGEVSVSGLRLPLPALRVPLAVRQASAGIKWEAGNDGWRLELDDLALGLSGPSWRAGRLRADVGARASTLQIGHLDVGDLTQFATNLRIDHPLFAHWAALSPAGAVDRLNLRITGAAAAPEDFHAEADIAGLRTRPYEDFPGVQGLSGRLSARRYAGEFLLDAKDFTLLLPRVFRGPIEAERLAGRLDWERKSDHWQVRGADLRLDGADGHGTGALLLRLPDDRARSQFLKLRVDFHDGDVARAARYFPVSHLKPAMLAWMERSFLGGRIVSGHLIHEGETHAFPFDNGGGIFEIRARARDAVYGYLPGWEPVRNADLDVTIRGSSVLVTGHGTIGGVEVRQVAVRAEHPADGGGYVVRVGARLGGAVNEYLAVLRDVRAAGRERWQSYLPPALRGSGDGALSLDITIPAAAHRPAAVRGEYYFLDAGLRLGALAIERIRGGVQFTGAGLQSGDLRARFLDGDAVVAMATRDTGRFQVFAQGKIPAGGLAPLLGPRLAPRIVGAADWTAAWRGAWGAGDLRAELDLHGLKSTLPPPLHRPEGLTADKLILKTETRDRRHHVIGVHAGSEIAGRLEFARDRGFWRLARGRVGFGEERVALPREDGLQLKARIEALDLDQWLPLFADAGGAVEPPPFLRRVSADIGALDVLDRRFGRMAVDLAPRAATAADGGGWSGGFRGPALEGTGGFYRRQGVAHIRLDLARLNLPDKKHRGADTEVDPARLPAVNVRSRSFQVKGRQLGELDFAAAPIERGWRIARLKLTRPEMKFTASGRWRRLDDRHESEFEIGLKDSDMGKTLEALGIPGQMSGGEVDLNARLSWPGSPTNIRPAGVSGRIAVAAEDGRFLQLKQGAGRMFGLLDLSSIGRYLMLDFSAAFGKGFVFNKITGGIDVDRGNANTRDLSINGPSAQIGVVGRVGLVAEDFDLVIEVQPRLTSSLTLTTWGLWGPQVAAWVLAMQKIFKKQISAGTRV</sequence>
<dbReference type="InterPro" id="IPR025263">
    <property type="entry name" value="YhdP_central"/>
</dbReference>
<organism evidence="3 4">
    <name type="scientific">Candidatus Muproteobacteria bacterium RBG_16_65_31</name>
    <dbReference type="NCBI Taxonomy" id="1817759"/>
    <lineage>
        <taxon>Bacteria</taxon>
        <taxon>Pseudomonadati</taxon>
        <taxon>Pseudomonadota</taxon>
        <taxon>Candidatus Muproteobacteria</taxon>
    </lineage>
</organism>
<dbReference type="InterPro" id="IPR011836">
    <property type="entry name" value="YhdP"/>
</dbReference>
<evidence type="ECO:0000259" key="2">
    <source>
        <dbReference type="Pfam" id="PF13116"/>
    </source>
</evidence>
<keyword evidence="1" id="KW-0472">Membrane</keyword>
<reference evidence="3 4" key="1">
    <citation type="journal article" date="2016" name="Nat. Commun.">
        <title>Thousands of microbial genomes shed light on interconnected biogeochemical processes in an aquifer system.</title>
        <authorList>
            <person name="Anantharaman K."/>
            <person name="Brown C.T."/>
            <person name="Hug L.A."/>
            <person name="Sharon I."/>
            <person name="Castelle C.J."/>
            <person name="Probst A.J."/>
            <person name="Thomas B.C."/>
            <person name="Singh A."/>
            <person name="Wilkins M.J."/>
            <person name="Karaoz U."/>
            <person name="Brodie E.L."/>
            <person name="Williams K.H."/>
            <person name="Hubbard S.S."/>
            <person name="Banfield J.F."/>
        </authorList>
    </citation>
    <scope>NUCLEOTIDE SEQUENCE [LARGE SCALE GENOMIC DNA]</scope>
</reference>
<dbReference type="PANTHER" id="PTHR38690">
    <property type="entry name" value="PROTEASE-RELATED"/>
    <property type="match status" value="1"/>
</dbReference>
<keyword evidence="1" id="KW-0812">Transmembrane</keyword>
<dbReference type="NCBIfam" id="TIGR02099">
    <property type="entry name" value="YhdP family protein"/>
    <property type="match status" value="1"/>
</dbReference>
<evidence type="ECO:0000313" key="4">
    <source>
        <dbReference type="Proteomes" id="UP000179344"/>
    </source>
</evidence>
<keyword evidence="1" id="KW-1133">Transmembrane helix</keyword>
<evidence type="ECO:0000313" key="3">
    <source>
        <dbReference type="EMBL" id="OGI43455.1"/>
    </source>
</evidence>
<dbReference type="Pfam" id="PF13116">
    <property type="entry name" value="YhdP"/>
    <property type="match status" value="1"/>
</dbReference>
<feature type="transmembrane region" description="Helical" evidence="1">
    <location>
        <begin position="23"/>
        <end position="46"/>
    </location>
</feature>
<gene>
    <name evidence="3" type="ORF">A2V92_02845</name>
</gene>
<comment type="caution">
    <text evidence="3">The sequence shown here is derived from an EMBL/GenBank/DDBJ whole genome shotgun (WGS) entry which is preliminary data.</text>
</comment>
<dbReference type="Proteomes" id="UP000179344">
    <property type="component" value="Unassembled WGS sequence"/>
</dbReference>
<feature type="domain" description="YhdP central" evidence="2">
    <location>
        <begin position="14"/>
        <end position="1265"/>
    </location>
</feature>
<feature type="non-terminal residue" evidence="3">
    <location>
        <position position="1270"/>
    </location>
</feature>
<evidence type="ECO:0000256" key="1">
    <source>
        <dbReference type="SAM" id="Phobius"/>
    </source>
</evidence>